<feature type="transmembrane region" description="Helical" evidence="1">
    <location>
        <begin position="42"/>
        <end position="65"/>
    </location>
</feature>
<evidence type="ECO:0000256" key="1">
    <source>
        <dbReference type="SAM" id="Phobius"/>
    </source>
</evidence>
<keyword evidence="1" id="KW-0472">Membrane</keyword>
<organism evidence="2 3">
    <name type="scientific">Stenotrophomonas maltophilia (strain K279a)</name>
    <dbReference type="NCBI Taxonomy" id="522373"/>
    <lineage>
        <taxon>Bacteria</taxon>
        <taxon>Pseudomonadati</taxon>
        <taxon>Pseudomonadota</taxon>
        <taxon>Gammaproteobacteria</taxon>
        <taxon>Lysobacterales</taxon>
        <taxon>Lysobacteraceae</taxon>
        <taxon>Stenotrophomonas</taxon>
        <taxon>Stenotrophomonas maltophilia group</taxon>
    </lineage>
</organism>
<dbReference type="HOGENOM" id="CLU_1110906_0_0_6"/>
<dbReference type="EnsemblBacteria" id="CAQ47008">
    <property type="protein sequence ID" value="CAQ47008"/>
    <property type="gene ID" value="Smlt3591"/>
</dbReference>
<proteinExistence type="predicted"/>
<dbReference type="AlphaFoldDB" id="B2FQF9"/>
<dbReference type="KEGG" id="sml:Smlt3591"/>
<sequence length="250" mass="27217">MTGRAPRKRGFFVTVSPGPAGKQSDDQDVSVKGETVVRITLWVLWSLWGIACLVLVLGAAANTLASRTQTVPLVLSPGATAQITVYRLVDDQLRLRLRYAADGTEADPEVLLRIETPTDHGDFRAGERSGVAGQGINRGLASVESSGLMASYFGYGRGDALPRGRSWLRVTVLEVDPALADRAASVELQPPLDLLKLTDLDYVWLWPFFFWKVAALLLLIPGAALAVFTFTLRRWQHRASKQADSAVGTD</sequence>
<dbReference type="EMBL" id="AM743169">
    <property type="protein sequence ID" value="CAQ47008.1"/>
    <property type="molecule type" value="Genomic_DNA"/>
</dbReference>
<evidence type="ECO:0000313" key="3">
    <source>
        <dbReference type="Proteomes" id="UP000008840"/>
    </source>
</evidence>
<keyword evidence="3" id="KW-1185">Reference proteome</keyword>
<reference evidence="2 3" key="1">
    <citation type="journal article" date="2008" name="Genome Biol.">
        <title>The complete genome, comparative and functional analysis of Stenotrophomonas maltophilia reveals an organism heavily shielded by drug resistance determinants.</title>
        <authorList>
            <person name="Crossman L.C."/>
            <person name="Gould V.C."/>
            <person name="Dow J.M."/>
            <person name="Vernikos G.S."/>
            <person name="Okazaki A."/>
            <person name="Sebaihia M."/>
            <person name="Saunders D."/>
            <person name="Arrowsmith C."/>
            <person name="Carver T."/>
            <person name="Peters N."/>
            <person name="Adlem E."/>
            <person name="Kerhornou A."/>
            <person name="Lord A."/>
            <person name="Murphy L."/>
            <person name="Seeger K."/>
            <person name="Squares R."/>
            <person name="Rutter S."/>
            <person name="Quail M.A."/>
            <person name="Rajandream M.A."/>
            <person name="Harris D."/>
            <person name="Churcher C."/>
            <person name="Bentley S.D."/>
            <person name="Parkhill J."/>
            <person name="Thomson N.R."/>
            <person name="Avison M.B."/>
        </authorList>
    </citation>
    <scope>NUCLEOTIDE SEQUENCE [LARGE SCALE GENOMIC DNA]</scope>
    <source>
        <strain evidence="2 3">K279a</strain>
    </source>
</reference>
<protein>
    <submittedName>
        <fullName evidence="2">Transmembrane protein</fullName>
    </submittedName>
</protein>
<name>B2FQF9_STRMK</name>
<keyword evidence="1 2" id="KW-0812">Transmembrane</keyword>
<feature type="transmembrane region" description="Helical" evidence="1">
    <location>
        <begin position="209"/>
        <end position="232"/>
    </location>
</feature>
<gene>
    <name evidence="2" type="ordered locus">Smlt3591</name>
</gene>
<evidence type="ECO:0000313" key="2">
    <source>
        <dbReference type="EMBL" id="CAQ47008.1"/>
    </source>
</evidence>
<keyword evidence="1" id="KW-1133">Transmembrane helix</keyword>
<accession>B2FQF9</accession>
<dbReference type="Proteomes" id="UP000008840">
    <property type="component" value="Chromosome"/>
</dbReference>